<comment type="caution">
    <text evidence="1">The sequence shown here is derived from an EMBL/GenBank/DDBJ whole genome shotgun (WGS) entry which is preliminary data.</text>
</comment>
<accession>A0ABR7DF50</accession>
<keyword evidence="2" id="KW-1185">Reference proteome</keyword>
<evidence type="ECO:0000313" key="2">
    <source>
        <dbReference type="Proteomes" id="UP000596929"/>
    </source>
</evidence>
<gene>
    <name evidence="1" type="ORF">H8S20_14005</name>
</gene>
<sequence length="467" mass="53361">MLSKVKITYIDSSDISCCYFTESQIKHLNLNINKNQIILSVGSLDINLNVVILDEHNNLNLNRLYLSKNVKNYIYLDEGTLLQLKQIDNNHLSIGPLIGVFINQEKFDYLLRGKGITAYTQFFKACESLYGLCCFFSIETIDWNNKLIKGLTKKNSQWTMNTFPLPKIIYDRNVENNCRAESILLRNNLRDSCHILNSIPKLAKLQTFDALRKNPKLNYIIPETIPYEDVNDLKNALNKYHSIYLKPDALSKGKGVFRVRKISDIEYGVEYRTAEENHKFTLTNLLNLENVMAPFYEKGGRYLIQKEINKAPFDDSDFDLRVLFQKNWQGTWHISGISGRISAPGSVITSPRSGGRVENFEVILKRTFNESYDTPNGIYSNILYYGKEVCSSIESEFGDCVELGLDIAIDTNKRIWIIEVNGKPLKVSLKRLNDPALFSLCNKRPIEYAVYASGFKSADTSLGGLLE</sequence>
<dbReference type="Proteomes" id="UP000596929">
    <property type="component" value="Unassembled WGS sequence"/>
</dbReference>
<dbReference type="EMBL" id="JACOOO010000031">
    <property type="protein sequence ID" value="MBC5629983.1"/>
    <property type="molecule type" value="Genomic_DNA"/>
</dbReference>
<evidence type="ECO:0000313" key="1">
    <source>
        <dbReference type="EMBL" id="MBC5629983.1"/>
    </source>
</evidence>
<proteinExistence type="predicted"/>
<protein>
    <submittedName>
        <fullName evidence="1">YheC/YheD family protein</fullName>
    </submittedName>
</protein>
<organism evidence="1 2">
    <name type="scientific">Clostridium hominis</name>
    <dbReference type="NCBI Taxonomy" id="2763036"/>
    <lineage>
        <taxon>Bacteria</taxon>
        <taxon>Bacillati</taxon>
        <taxon>Bacillota</taxon>
        <taxon>Clostridia</taxon>
        <taxon>Eubacteriales</taxon>
        <taxon>Clostridiaceae</taxon>
        <taxon>Clostridium</taxon>
    </lineage>
</organism>
<reference evidence="1 2" key="1">
    <citation type="submission" date="2020-08" db="EMBL/GenBank/DDBJ databases">
        <title>Genome public.</title>
        <authorList>
            <person name="Liu C."/>
            <person name="Sun Q."/>
        </authorList>
    </citation>
    <scope>NUCLEOTIDE SEQUENCE [LARGE SCALE GENOMIC DNA]</scope>
    <source>
        <strain evidence="1 2">NSJ-6</strain>
    </source>
</reference>
<dbReference type="SUPFAM" id="SSF56059">
    <property type="entry name" value="Glutathione synthetase ATP-binding domain-like"/>
    <property type="match status" value="1"/>
</dbReference>
<dbReference type="InterPro" id="IPR026838">
    <property type="entry name" value="YheC/D"/>
</dbReference>
<dbReference type="Pfam" id="PF14398">
    <property type="entry name" value="ATPgrasp_YheCD"/>
    <property type="match status" value="1"/>
</dbReference>
<name>A0ABR7DF50_9CLOT</name>
<dbReference type="RefSeq" id="WP_051986724.1">
    <property type="nucleotide sequence ID" value="NZ_JACOOO010000031.1"/>
</dbReference>